<dbReference type="FunFam" id="2.60.120.330:FF:000018">
    <property type="entry name" value="2-oxoglutarate (2OG) and Fe(II)-dependent oxygenase superfamily protein"/>
    <property type="match status" value="1"/>
</dbReference>
<evidence type="ECO:0000259" key="6">
    <source>
        <dbReference type="PROSITE" id="PS51471"/>
    </source>
</evidence>
<dbReference type="PANTHER" id="PTHR47991">
    <property type="entry name" value="OXOGLUTARATE/IRON-DEPENDENT DIOXYGENASE"/>
    <property type="match status" value="1"/>
</dbReference>
<keyword evidence="2 5" id="KW-0479">Metal-binding</keyword>
<keyword evidence="8" id="KW-1185">Reference proteome</keyword>
<protein>
    <recommendedName>
        <fullName evidence="6">Fe2OG dioxygenase domain-containing protein</fullName>
    </recommendedName>
</protein>
<dbReference type="SUPFAM" id="SSF51197">
    <property type="entry name" value="Clavaminate synthase-like"/>
    <property type="match status" value="1"/>
</dbReference>
<evidence type="ECO:0000313" key="8">
    <source>
        <dbReference type="Proteomes" id="UP000604825"/>
    </source>
</evidence>
<reference evidence="7" key="1">
    <citation type="submission" date="2020-10" db="EMBL/GenBank/DDBJ databases">
        <authorList>
            <person name="Han B."/>
            <person name="Lu T."/>
            <person name="Zhao Q."/>
            <person name="Huang X."/>
            <person name="Zhao Y."/>
        </authorList>
    </citation>
    <scope>NUCLEOTIDE SEQUENCE</scope>
</reference>
<dbReference type="GO" id="GO:0016491">
    <property type="term" value="F:oxidoreductase activity"/>
    <property type="evidence" value="ECO:0007669"/>
    <property type="project" value="UniProtKB-KW"/>
</dbReference>
<gene>
    <name evidence="7" type="ORF">NCGR_LOCUS61588</name>
</gene>
<accession>A0A811S7E0</accession>
<feature type="domain" description="Fe2OG dioxygenase" evidence="6">
    <location>
        <begin position="204"/>
        <end position="305"/>
    </location>
</feature>
<keyword evidence="3 5" id="KW-0560">Oxidoreductase</keyword>
<dbReference type="Gene3D" id="2.60.120.330">
    <property type="entry name" value="B-lactam Antibiotic, Isopenicillin N Synthase, Chain"/>
    <property type="match status" value="1"/>
</dbReference>
<evidence type="ECO:0000256" key="2">
    <source>
        <dbReference type="ARBA" id="ARBA00022723"/>
    </source>
</evidence>
<comment type="caution">
    <text evidence="7">The sequence shown here is derived from an EMBL/GenBank/DDBJ whole genome shotgun (WGS) entry which is preliminary data.</text>
</comment>
<dbReference type="Pfam" id="PF03171">
    <property type="entry name" value="2OG-FeII_Oxy"/>
    <property type="match status" value="1"/>
</dbReference>
<evidence type="ECO:0000256" key="3">
    <source>
        <dbReference type="ARBA" id="ARBA00023002"/>
    </source>
</evidence>
<dbReference type="Pfam" id="PF14226">
    <property type="entry name" value="DIOX_N"/>
    <property type="match status" value="1"/>
</dbReference>
<dbReference type="Proteomes" id="UP000604825">
    <property type="component" value="Unassembled WGS sequence"/>
</dbReference>
<dbReference type="GO" id="GO:0046872">
    <property type="term" value="F:metal ion binding"/>
    <property type="evidence" value="ECO:0007669"/>
    <property type="project" value="UniProtKB-KW"/>
</dbReference>
<dbReference type="InterPro" id="IPR027443">
    <property type="entry name" value="IPNS-like_sf"/>
</dbReference>
<proteinExistence type="inferred from homology"/>
<organism evidence="7 8">
    <name type="scientific">Miscanthus lutarioriparius</name>
    <dbReference type="NCBI Taxonomy" id="422564"/>
    <lineage>
        <taxon>Eukaryota</taxon>
        <taxon>Viridiplantae</taxon>
        <taxon>Streptophyta</taxon>
        <taxon>Embryophyta</taxon>
        <taxon>Tracheophyta</taxon>
        <taxon>Spermatophyta</taxon>
        <taxon>Magnoliopsida</taxon>
        <taxon>Liliopsida</taxon>
        <taxon>Poales</taxon>
        <taxon>Poaceae</taxon>
        <taxon>PACMAD clade</taxon>
        <taxon>Panicoideae</taxon>
        <taxon>Andropogonodae</taxon>
        <taxon>Andropogoneae</taxon>
        <taxon>Saccharinae</taxon>
        <taxon>Miscanthus</taxon>
    </lineage>
</organism>
<dbReference type="InterPro" id="IPR026992">
    <property type="entry name" value="DIOX_N"/>
</dbReference>
<dbReference type="EMBL" id="CAJGYO010000018">
    <property type="protein sequence ID" value="CAD6337490.1"/>
    <property type="molecule type" value="Genomic_DNA"/>
</dbReference>
<dbReference type="OrthoDB" id="288590at2759"/>
<dbReference type="PROSITE" id="PS51471">
    <property type="entry name" value="FE2OG_OXY"/>
    <property type="match status" value="1"/>
</dbReference>
<keyword evidence="4 5" id="KW-0408">Iron</keyword>
<dbReference type="InterPro" id="IPR050295">
    <property type="entry name" value="Plant_2OG-oxidoreductases"/>
</dbReference>
<comment type="similarity">
    <text evidence="1 5">Belongs to the iron/ascorbate-dependent oxidoreductase family.</text>
</comment>
<dbReference type="AlphaFoldDB" id="A0A811S7E0"/>
<dbReference type="InterPro" id="IPR005123">
    <property type="entry name" value="Oxoglu/Fe-dep_dioxygenase_dom"/>
</dbReference>
<evidence type="ECO:0000256" key="1">
    <source>
        <dbReference type="ARBA" id="ARBA00008056"/>
    </source>
</evidence>
<name>A0A811S7E0_9POAL</name>
<evidence type="ECO:0000313" key="7">
    <source>
        <dbReference type="EMBL" id="CAD6337490.1"/>
    </source>
</evidence>
<dbReference type="InterPro" id="IPR044861">
    <property type="entry name" value="IPNS-like_FE2OG_OXY"/>
</dbReference>
<evidence type="ECO:0000256" key="4">
    <source>
        <dbReference type="ARBA" id="ARBA00023004"/>
    </source>
</evidence>
<sequence length="354" mass="39961">MESAGGEARPVLLPPVQELAGQLGAADDVPARYVARAGNDDLKATVTAPVPVIDLARLCQPVADDEASKLRLALESWGLFLVTNHGMEASLMNAMMDASREFFRQPLQEKQKHSNTIDGKRFQLEGYGNDWVPSEDQVLDWTDRLYLNVEPEEDRKLDLWPTCLRDVLHDFTTKCTRVKDCLLPEMAKLLELDDDYFIDQFGGKADAYARFRYYPPCTRPDLVFGLKPHSDGTFVTLLMVDNSVGGLQVLEDGVWYDVPTRPHTLLINLGDQIEIMSNGIFKSPVHRVVTNAEKERLSVALFYSIDPEREIRPADKLIDENHPALYKKVKIKEYIAGLYEHVARGEMVIETAKI</sequence>
<evidence type="ECO:0000256" key="5">
    <source>
        <dbReference type="RuleBase" id="RU003682"/>
    </source>
</evidence>